<comment type="caution">
    <text evidence="1">The sequence shown here is derived from an EMBL/GenBank/DDBJ whole genome shotgun (WGS) entry which is preliminary data.</text>
</comment>
<keyword evidence="2" id="KW-1185">Reference proteome</keyword>
<dbReference type="InterPro" id="IPR032675">
    <property type="entry name" value="LRR_dom_sf"/>
</dbReference>
<dbReference type="NCBIfam" id="TIGR02167">
    <property type="entry name" value="Liste_lipo_26"/>
    <property type="match status" value="2"/>
</dbReference>
<gene>
    <name evidence="1" type="ORF">AALA52_05750</name>
</gene>
<reference evidence="1 2" key="1">
    <citation type="submission" date="2024-03" db="EMBL/GenBank/DDBJ databases">
        <title>Mouse gut bacterial collection (mGBC) of GemPharmatech.</title>
        <authorList>
            <person name="He Y."/>
            <person name="Dong L."/>
            <person name="Wu D."/>
            <person name="Gao X."/>
            <person name="Lin Z."/>
        </authorList>
    </citation>
    <scope>NUCLEOTIDE SEQUENCE [LARGE SCALE GENOMIC DNA]</scope>
    <source>
        <strain evidence="1 2">61-15</strain>
    </source>
</reference>
<sequence>MKIKKSKKTRAGAKRKRFLTVATLVSLIGSSLFQSSSILATTLSREAVFSKDTKDQPLNGSLLETPNKLEFENSNMEVKETGQPFDSVSQEKSLPAFSEVKEEDILLKNEAGALEISSTAPVPTQALTVWGNVAAVWNSQTSTLTITGGTITNSTFFEQPNNQSLRNAIEHIVFEARVDVGTQRSLARLFLNMGNLIDIENFNYLDTTHVTNMTQRFNGAGRLTHIDLSNFDTRDVTDMSYMFSGAISLSSLDVSGFETDRVTDMENMFGYTHNLREIKGFGLMSNN</sequence>
<evidence type="ECO:0000313" key="1">
    <source>
        <dbReference type="EMBL" id="MEY8443743.1"/>
    </source>
</evidence>
<protein>
    <submittedName>
        <fullName evidence="1">BspA family leucine-rich repeat surface protein</fullName>
    </submittedName>
</protein>
<dbReference type="Proteomes" id="UP001565283">
    <property type="component" value="Unassembled WGS sequence"/>
</dbReference>
<organism evidence="1 2">
    <name type="scientific">Lactococcus ileimucosae</name>
    <dbReference type="NCBI Taxonomy" id="2941329"/>
    <lineage>
        <taxon>Bacteria</taxon>
        <taxon>Bacillati</taxon>
        <taxon>Bacillota</taxon>
        <taxon>Bacilli</taxon>
        <taxon>Lactobacillales</taxon>
        <taxon>Streptococcaceae</taxon>
        <taxon>Lactococcus</taxon>
    </lineage>
</organism>
<accession>A0ABV4D2G1</accession>
<proteinExistence type="predicted"/>
<evidence type="ECO:0000313" key="2">
    <source>
        <dbReference type="Proteomes" id="UP001565283"/>
    </source>
</evidence>
<name>A0ABV4D2G1_9LACT</name>
<dbReference type="RefSeq" id="WP_369948324.1">
    <property type="nucleotide sequence ID" value="NZ_JBCLSH010000016.1"/>
</dbReference>
<dbReference type="EMBL" id="JBCLSH010000016">
    <property type="protein sequence ID" value="MEY8443743.1"/>
    <property type="molecule type" value="Genomic_DNA"/>
</dbReference>
<dbReference type="InterPro" id="IPR005046">
    <property type="entry name" value="DUF285"/>
</dbReference>
<dbReference type="Gene3D" id="3.80.10.10">
    <property type="entry name" value="Ribonuclease Inhibitor"/>
    <property type="match status" value="1"/>
</dbReference>
<dbReference type="InterPro" id="IPR011889">
    <property type="entry name" value="Liste_lipo_26"/>
</dbReference>
<dbReference type="Pfam" id="PF03382">
    <property type="entry name" value="DUF285"/>
    <property type="match status" value="1"/>
</dbReference>